<organism evidence="1 2">
    <name type="scientific">Decorospora gaudefroyi</name>
    <dbReference type="NCBI Taxonomy" id="184978"/>
    <lineage>
        <taxon>Eukaryota</taxon>
        <taxon>Fungi</taxon>
        <taxon>Dikarya</taxon>
        <taxon>Ascomycota</taxon>
        <taxon>Pezizomycotina</taxon>
        <taxon>Dothideomycetes</taxon>
        <taxon>Pleosporomycetidae</taxon>
        <taxon>Pleosporales</taxon>
        <taxon>Pleosporineae</taxon>
        <taxon>Pleosporaceae</taxon>
        <taxon>Decorospora</taxon>
    </lineage>
</organism>
<proteinExistence type="predicted"/>
<dbReference type="Proteomes" id="UP000800040">
    <property type="component" value="Unassembled WGS sequence"/>
</dbReference>
<dbReference type="OrthoDB" id="3787432at2759"/>
<feature type="non-terminal residue" evidence="1">
    <location>
        <position position="1"/>
    </location>
</feature>
<evidence type="ECO:0000313" key="2">
    <source>
        <dbReference type="Proteomes" id="UP000800040"/>
    </source>
</evidence>
<sequence>FEVNFEHVYLNSKRLTPAHLGYKVKHRSALKGRREGSPIWRYGLWLCKDCHLARELNDAKVVSGTHHVTLHLQRVHRIDPKTGLLSEASPALFSSPFEAAKVAGTGTIISYTP</sequence>
<reference evidence="1" key="1">
    <citation type="submission" date="2020-01" db="EMBL/GenBank/DDBJ databases">
        <authorList>
            <consortium name="DOE Joint Genome Institute"/>
            <person name="Haridas S."/>
            <person name="Albert R."/>
            <person name="Binder M."/>
            <person name="Bloem J."/>
            <person name="Labutti K."/>
            <person name="Salamov A."/>
            <person name="Andreopoulos B."/>
            <person name="Baker S.E."/>
            <person name="Barry K."/>
            <person name="Bills G."/>
            <person name="Bluhm B.H."/>
            <person name="Cannon C."/>
            <person name="Castanera R."/>
            <person name="Culley D.E."/>
            <person name="Daum C."/>
            <person name="Ezra D."/>
            <person name="Gonzalez J.B."/>
            <person name="Henrissat B."/>
            <person name="Kuo A."/>
            <person name="Liang C."/>
            <person name="Lipzen A."/>
            <person name="Lutzoni F."/>
            <person name="Magnuson J."/>
            <person name="Mondo S."/>
            <person name="Nolan M."/>
            <person name="Ohm R."/>
            <person name="Pangilinan J."/>
            <person name="Park H.-J."/>
            <person name="Ramirez L."/>
            <person name="Alfaro M."/>
            <person name="Sun H."/>
            <person name="Tritt A."/>
            <person name="Yoshinaga Y."/>
            <person name="Zwiers L.-H."/>
            <person name="Turgeon B.G."/>
            <person name="Goodwin S.B."/>
            <person name="Spatafora J.W."/>
            <person name="Crous P.W."/>
            <person name="Grigoriev I.V."/>
        </authorList>
    </citation>
    <scope>NUCLEOTIDE SEQUENCE</scope>
    <source>
        <strain evidence="1">P77</strain>
    </source>
</reference>
<dbReference type="AlphaFoldDB" id="A0A6A5K1Y6"/>
<evidence type="ECO:0008006" key="3">
    <source>
        <dbReference type="Google" id="ProtNLM"/>
    </source>
</evidence>
<gene>
    <name evidence="1" type="ORF">BDW02DRAFT_456123</name>
</gene>
<dbReference type="EMBL" id="ML975376">
    <property type="protein sequence ID" value="KAF1831019.1"/>
    <property type="molecule type" value="Genomic_DNA"/>
</dbReference>
<protein>
    <recommendedName>
        <fullName evidence="3">BED-type domain-containing protein</fullName>
    </recommendedName>
</protein>
<name>A0A6A5K1Y6_9PLEO</name>
<feature type="non-terminal residue" evidence="1">
    <location>
        <position position="113"/>
    </location>
</feature>
<accession>A0A6A5K1Y6</accession>
<evidence type="ECO:0000313" key="1">
    <source>
        <dbReference type="EMBL" id="KAF1831019.1"/>
    </source>
</evidence>
<keyword evidence="2" id="KW-1185">Reference proteome</keyword>